<feature type="signal peptide" evidence="1">
    <location>
        <begin position="1"/>
        <end position="21"/>
    </location>
</feature>
<protein>
    <submittedName>
        <fullName evidence="2">Uncharacterized protein</fullName>
    </submittedName>
</protein>
<sequence length="122" mass="12909">MSAWPVGLMLALAHGSIRTLARVGIAEAIVATAAALAPARVASREQRLARASFWSRDARLTVVDISVCAVADLQVQQQSKRVCETEQLDLLAVAVSSTGVARRASELARMDVLPDAGEAKDL</sequence>
<name>C0PNB4_MAIZE</name>
<reference evidence="2" key="1">
    <citation type="journal article" date="2009" name="PLoS Genet.">
        <title>Sequencing, mapping, and analysis of 27,455 maize full-length cDNAs.</title>
        <authorList>
            <person name="Soderlund C."/>
            <person name="Descour A."/>
            <person name="Kudrna D."/>
            <person name="Bomhoff M."/>
            <person name="Boyd L."/>
            <person name="Currie J."/>
            <person name="Angelova A."/>
            <person name="Collura K."/>
            <person name="Wissotski M."/>
            <person name="Ashley E."/>
            <person name="Morrow D."/>
            <person name="Fernandes J."/>
            <person name="Walbot V."/>
            <person name="Yu Y."/>
        </authorList>
    </citation>
    <scope>NUCLEOTIDE SEQUENCE</scope>
    <source>
        <strain evidence="2">B73</strain>
    </source>
</reference>
<dbReference type="EMBL" id="BT069783">
    <property type="protein sequence ID" value="ACN36680.1"/>
    <property type="molecule type" value="mRNA"/>
</dbReference>
<reference evidence="2" key="2">
    <citation type="submission" date="2012-06" db="EMBL/GenBank/DDBJ databases">
        <authorList>
            <person name="Yu Y."/>
            <person name="Currie J."/>
            <person name="Lomeli R."/>
            <person name="Angelova A."/>
            <person name="Collura K."/>
            <person name="Wissotski M."/>
            <person name="Campos D."/>
            <person name="Kudrna D."/>
            <person name="Golser W."/>
            <person name="Ashely E."/>
            <person name="Descour A."/>
            <person name="Fernandes J."/>
            <person name="Soderlund C."/>
            <person name="Walbot V."/>
        </authorList>
    </citation>
    <scope>NUCLEOTIDE SEQUENCE</scope>
    <source>
        <strain evidence="2">B73</strain>
    </source>
</reference>
<organism evidence="2">
    <name type="scientific">Zea mays</name>
    <name type="common">Maize</name>
    <dbReference type="NCBI Taxonomy" id="4577"/>
    <lineage>
        <taxon>Eukaryota</taxon>
        <taxon>Viridiplantae</taxon>
        <taxon>Streptophyta</taxon>
        <taxon>Embryophyta</taxon>
        <taxon>Tracheophyta</taxon>
        <taxon>Spermatophyta</taxon>
        <taxon>Magnoliopsida</taxon>
        <taxon>Liliopsida</taxon>
        <taxon>Poales</taxon>
        <taxon>Poaceae</taxon>
        <taxon>PACMAD clade</taxon>
        <taxon>Panicoideae</taxon>
        <taxon>Andropogonodae</taxon>
        <taxon>Andropogoneae</taxon>
        <taxon>Tripsacinae</taxon>
        <taxon>Zea</taxon>
    </lineage>
</organism>
<feature type="chain" id="PRO_5002901550" evidence="1">
    <location>
        <begin position="22"/>
        <end position="122"/>
    </location>
</feature>
<keyword evidence="1" id="KW-0732">Signal</keyword>
<evidence type="ECO:0000256" key="1">
    <source>
        <dbReference type="SAM" id="SignalP"/>
    </source>
</evidence>
<accession>C0PNB4</accession>
<proteinExistence type="evidence at transcript level"/>
<dbReference type="AlphaFoldDB" id="C0PNB4"/>
<evidence type="ECO:0000313" key="2">
    <source>
        <dbReference type="EMBL" id="ACN36680.1"/>
    </source>
</evidence>